<organism evidence="1 2">
    <name type="scientific">Candidatus Kaiserbacteria bacterium RIFCSPHIGHO2_01_FULL_46_22</name>
    <dbReference type="NCBI Taxonomy" id="1798475"/>
    <lineage>
        <taxon>Bacteria</taxon>
        <taxon>Candidatus Kaiseribacteriota</taxon>
    </lineage>
</organism>
<comment type="caution">
    <text evidence="1">The sequence shown here is derived from an EMBL/GenBank/DDBJ whole genome shotgun (WGS) entry which is preliminary data.</text>
</comment>
<gene>
    <name evidence="1" type="ORF">A2837_00880</name>
</gene>
<name>A0A1F6BXS9_9BACT</name>
<accession>A0A1F6BXS9</accession>
<dbReference type="Proteomes" id="UP000176322">
    <property type="component" value="Unassembled WGS sequence"/>
</dbReference>
<reference evidence="1 2" key="1">
    <citation type="journal article" date="2016" name="Nat. Commun.">
        <title>Thousands of microbial genomes shed light on interconnected biogeochemical processes in an aquifer system.</title>
        <authorList>
            <person name="Anantharaman K."/>
            <person name="Brown C.T."/>
            <person name="Hug L.A."/>
            <person name="Sharon I."/>
            <person name="Castelle C.J."/>
            <person name="Probst A.J."/>
            <person name="Thomas B.C."/>
            <person name="Singh A."/>
            <person name="Wilkins M.J."/>
            <person name="Karaoz U."/>
            <person name="Brodie E.L."/>
            <person name="Williams K.H."/>
            <person name="Hubbard S.S."/>
            <person name="Banfield J.F."/>
        </authorList>
    </citation>
    <scope>NUCLEOTIDE SEQUENCE [LARGE SCALE GENOMIC DNA]</scope>
</reference>
<evidence type="ECO:0000313" key="2">
    <source>
        <dbReference type="Proteomes" id="UP000176322"/>
    </source>
</evidence>
<dbReference type="EMBL" id="MFKO01000002">
    <property type="protein sequence ID" value="OGG41756.1"/>
    <property type="molecule type" value="Genomic_DNA"/>
</dbReference>
<sequence length="132" mass="14918">MEKIPADLKKALASAQKAKTIWDGLTPIARRDFISWIESAKQVETRKRRVDSVPSRLISGKRRPCCYALVPMNLYKAIGLSAKAKTTWKALTPDERRNFNDFVNGVKNKDLQSERIAKVIYILASGKKSLVK</sequence>
<proteinExistence type="predicted"/>
<evidence type="ECO:0000313" key="1">
    <source>
        <dbReference type="EMBL" id="OGG41756.1"/>
    </source>
</evidence>
<dbReference type="AlphaFoldDB" id="A0A1F6BXS9"/>
<dbReference type="Pfam" id="PF13376">
    <property type="entry name" value="OmdA"/>
    <property type="match status" value="2"/>
</dbReference>
<dbReference type="STRING" id="1798475.A2837_00880"/>
<protein>
    <submittedName>
        <fullName evidence="1">Uncharacterized protein</fullName>
    </submittedName>
</protein>